<comment type="caution">
    <text evidence="2">The sequence shown here is derived from an EMBL/GenBank/DDBJ whole genome shotgun (WGS) entry which is preliminary data.</text>
</comment>
<evidence type="ECO:0000313" key="3">
    <source>
        <dbReference type="Proteomes" id="UP001526426"/>
    </source>
</evidence>
<feature type="domain" description="Fic/DOC N-terminal" evidence="1">
    <location>
        <begin position="32"/>
        <end position="76"/>
    </location>
</feature>
<protein>
    <recommendedName>
        <fullName evidence="1">Fic/DOC N-terminal domain-containing protein</fullName>
    </recommendedName>
</protein>
<organism evidence="2 3">
    <name type="scientific">Spirulina subsalsa FACHB-351</name>
    <dbReference type="NCBI Taxonomy" id="234711"/>
    <lineage>
        <taxon>Bacteria</taxon>
        <taxon>Bacillati</taxon>
        <taxon>Cyanobacteriota</taxon>
        <taxon>Cyanophyceae</taxon>
        <taxon>Spirulinales</taxon>
        <taxon>Spirulinaceae</taxon>
        <taxon>Spirulina</taxon>
    </lineage>
</organism>
<name>A0ABT3L6L6_9CYAN</name>
<reference evidence="2 3" key="1">
    <citation type="submission" date="2021-08" db="EMBL/GenBank/DDBJ databases">
        <title>Draft genome sequence of Spirulina subsalsa with high tolerance to salinity and hype-accumulation of phycocyanin.</title>
        <authorList>
            <person name="Pei H."/>
            <person name="Jiang L."/>
        </authorList>
    </citation>
    <scope>NUCLEOTIDE SEQUENCE [LARGE SCALE GENOMIC DNA]</scope>
    <source>
        <strain evidence="2 3">FACHB-351</strain>
    </source>
</reference>
<gene>
    <name evidence="2" type="ORF">K4A83_12835</name>
</gene>
<dbReference type="InterPro" id="IPR025758">
    <property type="entry name" value="Fic/DOC_N"/>
</dbReference>
<dbReference type="Proteomes" id="UP001526426">
    <property type="component" value="Unassembled WGS sequence"/>
</dbReference>
<dbReference type="Pfam" id="PF13784">
    <property type="entry name" value="Fic_N"/>
    <property type="match status" value="1"/>
</dbReference>
<evidence type="ECO:0000313" key="2">
    <source>
        <dbReference type="EMBL" id="MCW6037148.1"/>
    </source>
</evidence>
<sequence>METVAGGEVVQAFIPKPLPPIPPLDLDSGRQQLLEKATLALGRLDSVSMLLPNPQLFLYAYVRREAVLSSQIEGTH</sequence>
<accession>A0ABT3L6L6</accession>
<proteinExistence type="predicted"/>
<evidence type="ECO:0000259" key="1">
    <source>
        <dbReference type="Pfam" id="PF13784"/>
    </source>
</evidence>
<keyword evidence="3" id="KW-1185">Reference proteome</keyword>
<dbReference type="EMBL" id="JAIHOM010000058">
    <property type="protein sequence ID" value="MCW6037148.1"/>
    <property type="molecule type" value="Genomic_DNA"/>
</dbReference>